<dbReference type="PROSITE" id="PS01124">
    <property type="entry name" value="HTH_ARAC_FAMILY_2"/>
    <property type="match status" value="1"/>
</dbReference>
<proteinExistence type="predicted"/>
<dbReference type="GO" id="GO:0003700">
    <property type="term" value="F:DNA-binding transcription factor activity"/>
    <property type="evidence" value="ECO:0007669"/>
    <property type="project" value="InterPro"/>
</dbReference>
<reference evidence="5 6" key="1">
    <citation type="journal article" date="2013" name="Gut Pathog.">
        <title>Evidence of a new metabolic capacity in an emerging diarrheal pathogen: lessons from the draft genomes of Vibrio fluvialis strains PG41 and I21563.</title>
        <authorList>
            <person name="Khatri I."/>
            <person name="Mahajan S."/>
            <person name="Dureja C."/>
            <person name="Subramanian S."/>
            <person name="Raychaudhuri S."/>
        </authorList>
    </citation>
    <scope>NUCLEOTIDE SEQUENCE [LARGE SCALE GENOMIC DNA]</scope>
    <source>
        <strain evidence="5 6">PG41</strain>
    </source>
</reference>
<evidence type="ECO:0000259" key="4">
    <source>
        <dbReference type="PROSITE" id="PS01124"/>
    </source>
</evidence>
<dbReference type="InterPro" id="IPR018062">
    <property type="entry name" value="HTH_AraC-typ_CS"/>
</dbReference>
<dbReference type="PANTHER" id="PTHR43280">
    <property type="entry name" value="ARAC-FAMILY TRANSCRIPTIONAL REGULATOR"/>
    <property type="match status" value="1"/>
</dbReference>
<feature type="domain" description="HTH araC/xylS-type" evidence="4">
    <location>
        <begin position="149"/>
        <end position="248"/>
    </location>
</feature>
<dbReference type="InterPro" id="IPR018060">
    <property type="entry name" value="HTH_AraC"/>
</dbReference>
<accession>S7JCZ9</accession>
<evidence type="ECO:0000256" key="2">
    <source>
        <dbReference type="ARBA" id="ARBA00023125"/>
    </source>
</evidence>
<sequence length="250" mass="28866">MRAQTMAGKLEGHWLGSPVNFLPKRVQDVCRHHFELVEHGSDVSILSEPNIHYALFFYQKPRCQELLMTAIKMCANLHKYLIIIHDGSYENSIGHHESIFGIMDISVDDPSITLIGLCQKLHMSFDKHIFSPKLQESPISSASMSKEMVDILRYIELNITKEIREEDIAAYCHYSVSYFSKLFHKVIGISFRDYICNKRIAMAKRLLVDERNAKIAFIAYQCGYHDVSYFSRIFKKKTGISPGVFRQIHS</sequence>
<keyword evidence="2" id="KW-0238">DNA-binding</keyword>
<gene>
    <name evidence="5" type="ORF">L910_1084</name>
</gene>
<dbReference type="Gene3D" id="1.10.10.60">
    <property type="entry name" value="Homeodomain-like"/>
    <property type="match status" value="2"/>
</dbReference>
<dbReference type="AlphaFoldDB" id="S7JCZ9"/>
<dbReference type="PANTHER" id="PTHR43280:SF2">
    <property type="entry name" value="HTH-TYPE TRANSCRIPTIONAL REGULATOR EXSA"/>
    <property type="match status" value="1"/>
</dbReference>
<evidence type="ECO:0000313" key="5">
    <source>
        <dbReference type="EMBL" id="EPP21891.1"/>
    </source>
</evidence>
<dbReference type="PATRIC" id="fig|1336752.4.peg.2936"/>
<dbReference type="PRINTS" id="PR00032">
    <property type="entry name" value="HTHARAC"/>
</dbReference>
<organism evidence="5 6">
    <name type="scientific">Vibrio fluvialis PG41</name>
    <dbReference type="NCBI Taxonomy" id="1336752"/>
    <lineage>
        <taxon>Bacteria</taxon>
        <taxon>Pseudomonadati</taxon>
        <taxon>Pseudomonadota</taxon>
        <taxon>Gammaproteobacteria</taxon>
        <taxon>Vibrionales</taxon>
        <taxon>Vibrionaceae</taxon>
        <taxon>Vibrio</taxon>
    </lineage>
</organism>
<dbReference type="Proteomes" id="UP000014854">
    <property type="component" value="Unassembled WGS sequence"/>
</dbReference>
<dbReference type="SUPFAM" id="SSF46689">
    <property type="entry name" value="Homeodomain-like"/>
    <property type="match status" value="2"/>
</dbReference>
<dbReference type="PROSITE" id="PS00041">
    <property type="entry name" value="HTH_ARAC_FAMILY_1"/>
    <property type="match status" value="1"/>
</dbReference>
<dbReference type="Pfam" id="PF12833">
    <property type="entry name" value="HTH_18"/>
    <property type="match status" value="1"/>
</dbReference>
<evidence type="ECO:0000256" key="1">
    <source>
        <dbReference type="ARBA" id="ARBA00023015"/>
    </source>
</evidence>
<dbReference type="SMART" id="SM00342">
    <property type="entry name" value="HTH_ARAC"/>
    <property type="match status" value="1"/>
</dbReference>
<evidence type="ECO:0000313" key="6">
    <source>
        <dbReference type="Proteomes" id="UP000014854"/>
    </source>
</evidence>
<dbReference type="InterPro" id="IPR009057">
    <property type="entry name" value="Homeodomain-like_sf"/>
</dbReference>
<evidence type="ECO:0000256" key="3">
    <source>
        <dbReference type="ARBA" id="ARBA00023163"/>
    </source>
</evidence>
<dbReference type="EMBL" id="ASXS01000012">
    <property type="protein sequence ID" value="EPP21891.1"/>
    <property type="molecule type" value="Genomic_DNA"/>
</dbReference>
<dbReference type="InterPro" id="IPR020449">
    <property type="entry name" value="Tscrpt_reg_AraC-type_HTH"/>
</dbReference>
<protein>
    <submittedName>
        <fullName evidence="5">Transcriptional regulator, AraC family</fullName>
    </submittedName>
</protein>
<keyword evidence="3" id="KW-0804">Transcription</keyword>
<comment type="caution">
    <text evidence="5">The sequence shown here is derived from an EMBL/GenBank/DDBJ whole genome shotgun (WGS) entry which is preliminary data.</text>
</comment>
<dbReference type="GO" id="GO:0043565">
    <property type="term" value="F:sequence-specific DNA binding"/>
    <property type="evidence" value="ECO:0007669"/>
    <property type="project" value="InterPro"/>
</dbReference>
<keyword evidence="1" id="KW-0805">Transcription regulation</keyword>
<name>S7JCZ9_VIBFL</name>